<evidence type="ECO:0000256" key="7">
    <source>
        <dbReference type="ARBA" id="ARBA00023034"/>
    </source>
</evidence>
<keyword evidence="9 11" id="KW-0472">Membrane</keyword>
<evidence type="ECO:0000256" key="10">
    <source>
        <dbReference type="RuleBase" id="RU003858"/>
    </source>
</evidence>
<feature type="domain" description="T-SNARE coiled-coil homology" evidence="12">
    <location>
        <begin position="227"/>
        <end position="289"/>
    </location>
</feature>
<evidence type="ECO:0000256" key="5">
    <source>
        <dbReference type="ARBA" id="ARBA00022927"/>
    </source>
</evidence>
<evidence type="ECO:0000256" key="1">
    <source>
        <dbReference type="ARBA" id="ARBA00004409"/>
    </source>
</evidence>
<evidence type="ECO:0000256" key="4">
    <source>
        <dbReference type="ARBA" id="ARBA00022692"/>
    </source>
</evidence>
<dbReference type="InterPro" id="IPR045242">
    <property type="entry name" value="Syntaxin"/>
</dbReference>
<evidence type="ECO:0000256" key="8">
    <source>
        <dbReference type="ARBA" id="ARBA00023054"/>
    </source>
</evidence>
<dbReference type="GO" id="GO:0048278">
    <property type="term" value="P:vesicle docking"/>
    <property type="evidence" value="ECO:0007669"/>
    <property type="project" value="TreeGrafter"/>
</dbReference>
<dbReference type="SMART" id="SM00503">
    <property type="entry name" value="SynN"/>
    <property type="match status" value="1"/>
</dbReference>
<dbReference type="Pfam" id="PF05739">
    <property type="entry name" value="SNARE"/>
    <property type="match status" value="1"/>
</dbReference>
<evidence type="ECO:0000256" key="3">
    <source>
        <dbReference type="ARBA" id="ARBA00022448"/>
    </source>
</evidence>
<keyword evidence="7" id="KW-0333">Golgi apparatus</keyword>
<dbReference type="PANTHER" id="PTHR19957">
    <property type="entry name" value="SYNTAXIN"/>
    <property type="match status" value="1"/>
</dbReference>
<dbReference type="CDD" id="cd15845">
    <property type="entry name" value="SNARE_syntaxin16"/>
    <property type="match status" value="1"/>
</dbReference>
<keyword evidence="14" id="KW-1185">Reference proteome</keyword>
<dbReference type="InterPro" id="IPR006011">
    <property type="entry name" value="Syntaxin_N"/>
</dbReference>
<dbReference type="PROSITE" id="PS00914">
    <property type="entry name" value="SYNTAXIN"/>
    <property type="match status" value="1"/>
</dbReference>
<keyword evidence="6 11" id="KW-1133">Transmembrane helix</keyword>
<organism evidence="13 14">
    <name type="scientific">Acrasis kona</name>
    <dbReference type="NCBI Taxonomy" id="1008807"/>
    <lineage>
        <taxon>Eukaryota</taxon>
        <taxon>Discoba</taxon>
        <taxon>Heterolobosea</taxon>
        <taxon>Tetramitia</taxon>
        <taxon>Eutetramitia</taxon>
        <taxon>Acrasidae</taxon>
        <taxon>Acrasis</taxon>
    </lineage>
</organism>
<dbReference type="Proteomes" id="UP001431209">
    <property type="component" value="Unassembled WGS sequence"/>
</dbReference>
<name>A0AAW2Z345_9EUKA</name>
<dbReference type="PANTHER" id="PTHR19957:SF83">
    <property type="entry name" value="SYNTAXIN-16"/>
    <property type="match status" value="1"/>
</dbReference>
<comment type="similarity">
    <text evidence="2 10">Belongs to the syntaxin family.</text>
</comment>
<dbReference type="InterPro" id="IPR006012">
    <property type="entry name" value="Syntaxin/epimorphin_CS"/>
</dbReference>
<evidence type="ECO:0000313" key="13">
    <source>
        <dbReference type="EMBL" id="KAL0483541.1"/>
    </source>
</evidence>
<dbReference type="Gene3D" id="1.20.58.70">
    <property type="match status" value="1"/>
</dbReference>
<keyword evidence="8" id="KW-0175">Coiled coil</keyword>
<dbReference type="GO" id="GO:0000149">
    <property type="term" value="F:SNARE binding"/>
    <property type="evidence" value="ECO:0007669"/>
    <property type="project" value="TreeGrafter"/>
</dbReference>
<reference evidence="13 14" key="1">
    <citation type="submission" date="2024-03" db="EMBL/GenBank/DDBJ databases">
        <title>The Acrasis kona genome and developmental transcriptomes reveal deep origins of eukaryotic multicellular pathways.</title>
        <authorList>
            <person name="Sheikh S."/>
            <person name="Fu C.-J."/>
            <person name="Brown M.W."/>
            <person name="Baldauf S.L."/>
        </authorList>
    </citation>
    <scope>NUCLEOTIDE SEQUENCE [LARGE SCALE GENOMIC DNA]</scope>
    <source>
        <strain evidence="13 14">ATCC MYA-3509</strain>
    </source>
</reference>
<feature type="transmembrane region" description="Helical" evidence="11">
    <location>
        <begin position="295"/>
        <end position="318"/>
    </location>
</feature>
<dbReference type="GO" id="GO:0006886">
    <property type="term" value="P:intracellular protein transport"/>
    <property type="evidence" value="ECO:0007669"/>
    <property type="project" value="InterPro"/>
</dbReference>
<evidence type="ECO:0000313" key="14">
    <source>
        <dbReference type="Proteomes" id="UP001431209"/>
    </source>
</evidence>
<keyword evidence="5" id="KW-0653">Protein transport</keyword>
<sequence>MSNSFGNLVYTDLFRKFSETRSHFVKPIQQPTGNYNEESDDDFIPLRYHDSRKTDDIEQGESSQYGSQVPEWQTTLRVVQNDMDQIRQLVATLHMLHEQHLTPKVKKNGPEEERKIEIQTQDIKRMFASCKKSVESLEIKKEAESQEDVLKKNLKISLVTELTELAKSFRESQQEYLHGMKRLKSKRKELTMFDDGEDDADEAEAQARMQYDSSFSEDQVQQLIANQQDIVRRDAELRDILRSITDLQELFKEFYTLVIEQGSLLDRIDYNVEQTQIHVRQGNENLLVGEKYQKWGAMTLCIIVLVIVLLIVAGVVILRVAGKLTGVF</sequence>
<dbReference type="InterPro" id="IPR000727">
    <property type="entry name" value="T_SNARE_dom"/>
</dbReference>
<comment type="caution">
    <text evidence="13">The sequence shown here is derived from an EMBL/GenBank/DDBJ whole genome shotgun (WGS) entry which is preliminary data.</text>
</comment>
<evidence type="ECO:0000256" key="11">
    <source>
        <dbReference type="SAM" id="Phobius"/>
    </source>
</evidence>
<gene>
    <name evidence="13" type="ORF">AKO1_014505</name>
</gene>
<dbReference type="AlphaFoldDB" id="A0AAW2Z345"/>
<evidence type="ECO:0000259" key="12">
    <source>
        <dbReference type="PROSITE" id="PS50192"/>
    </source>
</evidence>
<dbReference type="SUPFAM" id="SSF47661">
    <property type="entry name" value="t-snare proteins"/>
    <property type="match status" value="1"/>
</dbReference>
<accession>A0AAW2Z345</accession>
<comment type="subcellular location">
    <subcellularLocation>
        <location evidence="1">Golgi apparatus membrane</location>
        <topology evidence="1">Single-pass type IV membrane protein</topology>
    </subcellularLocation>
</comment>
<dbReference type="GO" id="GO:0006906">
    <property type="term" value="P:vesicle fusion"/>
    <property type="evidence" value="ECO:0007669"/>
    <property type="project" value="TreeGrafter"/>
</dbReference>
<keyword evidence="4 11" id="KW-0812">Transmembrane</keyword>
<evidence type="ECO:0000256" key="9">
    <source>
        <dbReference type="ARBA" id="ARBA00023136"/>
    </source>
</evidence>
<keyword evidence="3" id="KW-0813">Transport</keyword>
<dbReference type="GO" id="GO:0031201">
    <property type="term" value="C:SNARE complex"/>
    <property type="evidence" value="ECO:0007669"/>
    <property type="project" value="TreeGrafter"/>
</dbReference>
<dbReference type="SMART" id="SM00397">
    <property type="entry name" value="t_SNARE"/>
    <property type="match status" value="1"/>
</dbReference>
<proteinExistence type="inferred from homology"/>
<dbReference type="GO" id="GO:0005484">
    <property type="term" value="F:SNAP receptor activity"/>
    <property type="evidence" value="ECO:0007669"/>
    <property type="project" value="InterPro"/>
</dbReference>
<dbReference type="GO" id="GO:0000139">
    <property type="term" value="C:Golgi membrane"/>
    <property type="evidence" value="ECO:0007669"/>
    <property type="project" value="UniProtKB-SubCell"/>
</dbReference>
<dbReference type="InterPro" id="IPR010989">
    <property type="entry name" value="SNARE"/>
</dbReference>
<protein>
    <submittedName>
        <fullName evidence="13">SNARE syntaxin16</fullName>
    </submittedName>
</protein>
<dbReference type="PROSITE" id="PS50192">
    <property type="entry name" value="T_SNARE"/>
    <property type="match status" value="1"/>
</dbReference>
<evidence type="ECO:0000256" key="2">
    <source>
        <dbReference type="ARBA" id="ARBA00009063"/>
    </source>
</evidence>
<evidence type="ECO:0000256" key="6">
    <source>
        <dbReference type="ARBA" id="ARBA00022989"/>
    </source>
</evidence>
<dbReference type="EMBL" id="JAOPGA020000966">
    <property type="protein sequence ID" value="KAL0483541.1"/>
    <property type="molecule type" value="Genomic_DNA"/>
</dbReference>